<accession>A0A2N9GX38</accession>
<dbReference type="EMBL" id="OIVN01002515">
    <property type="protein sequence ID" value="SPD04272.1"/>
    <property type="molecule type" value="Genomic_DNA"/>
</dbReference>
<proteinExistence type="predicted"/>
<gene>
    <name evidence="1" type="ORF">FSB_LOCUS32154</name>
</gene>
<organism evidence="1">
    <name type="scientific">Fagus sylvatica</name>
    <name type="common">Beechnut</name>
    <dbReference type="NCBI Taxonomy" id="28930"/>
    <lineage>
        <taxon>Eukaryota</taxon>
        <taxon>Viridiplantae</taxon>
        <taxon>Streptophyta</taxon>
        <taxon>Embryophyta</taxon>
        <taxon>Tracheophyta</taxon>
        <taxon>Spermatophyta</taxon>
        <taxon>Magnoliopsida</taxon>
        <taxon>eudicotyledons</taxon>
        <taxon>Gunneridae</taxon>
        <taxon>Pentapetalae</taxon>
        <taxon>rosids</taxon>
        <taxon>fabids</taxon>
        <taxon>Fagales</taxon>
        <taxon>Fagaceae</taxon>
        <taxon>Fagus</taxon>
    </lineage>
</organism>
<evidence type="ECO:0000313" key="1">
    <source>
        <dbReference type="EMBL" id="SPD04272.1"/>
    </source>
</evidence>
<reference evidence="1" key="1">
    <citation type="submission" date="2018-02" db="EMBL/GenBank/DDBJ databases">
        <authorList>
            <person name="Cohen D.B."/>
            <person name="Kent A.D."/>
        </authorList>
    </citation>
    <scope>NUCLEOTIDE SEQUENCE</scope>
</reference>
<name>A0A2N9GX38_FAGSY</name>
<sequence length="82" mass="9804">MASRYWRPMYLLSWAPRAKIFPLEDLIVEKGGWGHLEGLAGTESMWELKRREGREGFEHGQVRRRRGFLGVNSQVWDWRLME</sequence>
<dbReference type="AlphaFoldDB" id="A0A2N9GX38"/>
<protein>
    <submittedName>
        <fullName evidence="1">Uncharacterized protein</fullName>
    </submittedName>
</protein>